<protein>
    <submittedName>
        <fullName evidence="1">Uncharacterized protein</fullName>
    </submittedName>
</protein>
<name>A0A7C3PLR8_9CYAN</name>
<proteinExistence type="predicted"/>
<dbReference type="AlphaFoldDB" id="A0A7C3PLR8"/>
<gene>
    <name evidence="1" type="ORF">ENR64_25995</name>
</gene>
<comment type="caution">
    <text evidence="1">The sequence shown here is derived from an EMBL/GenBank/DDBJ whole genome shotgun (WGS) entry which is preliminary data.</text>
</comment>
<reference evidence="1" key="1">
    <citation type="journal article" date="2020" name="mSystems">
        <title>Genome- and Community-Level Interaction Insights into Carbon Utilization and Element Cycling Functions of Hydrothermarchaeota in Hydrothermal Sediment.</title>
        <authorList>
            <person name="Zhou Z."/>
            <person name="Liu Y."/>
            <person name="Xu W."/>
            <person name="Pan J."/>
            <person name="Luo Z.H."/>
            <person name="Li M."/>
        </authorList>
    </citation>
    <scope>NUCLEOTIDE SEQUENCE [LARGE SCALE GENOMIC DNA]</scope>
    <source>
        <strain evidence="1">SpSt-418</strain>
    </source>
</reference>
<organism evidence="1">
    <name type="scientific">Oscillatoriales cyanobacterium SpSt-418</name>
    <dbReference type="NCBI Taxonomy" id="2282169"/>
    <lineage>
        <taxon>Bacteria</taxon>
        <taxon>Bacillati</taxon>
        <taxon>Cyanobacteriota</taxon>
        <taxon>Cyanophyceae</taxon>
        <taxon>Oscillatoriophycideae</taxon>
        <taxon>Oscillatoriales</taxon>
    </lineage>
</organism>
<evidence type="ECO:0000313" key="1">
    <source>
        <dbReference type="EMBL" id="HFN01141.1"/>
    </source>
</evidence>
<dbReference type="EMBL" id="DSRU01000376">
    <property type="protein sequence ID" value="HFN01141.1"/>
    <property type="molecule type" value="Genomic_DNA"/>
</dbReference>
<accession>A0A7C3PLR8</accession>
<sequence length="82" mass="9275">MKRRFGGGGAARPGDFPLPKHFRWHSVSERYFVPRLVGASLPYNPRKLVSVGVEWLASQMFRVTSLALRSFTEGTGDVRRLL</sequence>